<feature type="transmembrane region" description="Helical" evidence="6">
    <location>
        <begin position="138"/>
        <end position="156"/>
    </location>
</feature>
<reference evidence="8" key="1">
    <citation type="journal article" date="2019" name="Int. J. Syst. Evol. Microbiol.">
        <title>The Global Catalogue of Microorganisms (GCM) 10K type strain sequencing project: providing services to taxonomists for standard genome sequencing and annotation.</title>
        <authorList>
            <consortium name="The Broad Institute Genomics Platform"/>
            <consortium name="The Broad Institute Genome Sequencing Center for Infectious Disease"/>
            <person name="Wu L."/>
            <person name="Ma J."/>
        </authorList>
    </citation>
    <scope>NUCLEOTIDE SEQUENCE [LARGE SCALE GENOMIC DNA]</scope>
    <source>
        <strain evidence="8">JCM 9377</strain>
    </source>
</reference>
<comment type="caution">
    <text evidence="7">The sequence shown here is derived from an EMBL/GenBank/DDBJ whole genome shotgun (WGS) entry which is preliminary data.</text>
</comment>
<keyword evidence="8" id="KW-1185">Reference proteome</keyword>
<feature type="transmembrane region" description="Helical" evidence="6">
    <location>
        <begin position="6"/>
        <end position="26"/>
    </location>
</feature>
<protein>
    <recommendedName>
        <fullName evidence="9">Magnesium transporter NIPA</fullName>
    </recommendedName>
</protein>
<dbReference type="Proteomes" id="UP001501237">
    <property type="component" value="Unassembled WGS sequence"/>
</dbReference>
<dbReference type="PANTHER" id="PTHR40761:SF1">
    <property type="entry name" value="CONSERVED INTEGRAL MEMBRANE ALANINE VALINE AND LEUCINE RICH PROTEIN-RELATED"/>
    <property type="match status" value="1"/>
</dbReference>
<feature type="transmembrane region" description="Helical" evidence="6">
    <location>
        <begin position="102"/>
        <end position="118"/>
    </location>
</feature>
<evidence type="ECO:0000256" key="6">
    <source>
        <dbReference type="SAM" id="Phobius"/>
    </source>
</evidence>
<dbReference type="EMBL" id="BAAAUV010000001">
    <property type="protein sequence ID" value="GAA3195132.1"/>
    <property type="molecule type" value="Genomic_DNA"/>
</dbReference>
<keyword evidence="2 6" id="KW-0812">Transmembrane</keyword>
<feature type="transmembrane region" description="Helical" evidence="6">
    <location>
        <begin position="267"/>
        <end position="284"/>
    </location>
</feature>
<name>A0ABP6PXX7_9ACTN</name>
<evidence type="ECO:0000256" key="3">
    <source>
        <dbReference type="ARBA" id="ARBA00022989"/>
    </source>
</evidence>
<feature type="transmembrane region" description="Helical" evidence="6">
    <location>
        <begin position="235"/>
        <end position="255"/>
    </location>
</feature>
<feature type="region of interest" description="Disordered" evidence="5">
    <location>
        <begin position="293"/>
        <end position="312"/>
    </location>
</feature>
<comment type="subcellular location">
    <subcellularLocation>
        <location evidence="1">Membrane</location>
        <topology evidence="1">Multi-pass membrane protein</topology>
    </subcellularLocation>
</comment>
<dbReference type="InterPro" id="IPR008521">
    <property type="entry name" value="Mg_trans_NIPA"/>
</dbReference>
<dbReference type="InterPro" id="IPR037185">
    <property type="entry name" value="EmrE-like"/>
</dbReference>
<dbReference type="SUPFAM" id="SSF103481">
    <property type="entry name" value="Multidrug resistance efflux transporter EmrE"/>
    <property type="match status" value="1"/>
</dbReference>
<dbReference type="Pfam" id="PF05653">
    <property type="entry name" value="Mg_trans_NIPA"/>
    <property type="match status" value="1"/>
</dbReference>
<keyword evidence="3 6" id="KW-1133">Transmembrane helix</keyword>
<keyword evidence="4 6" id="KW-0472">Membrane</keyword>
<gene>
    <name evidence="7" type="ORF">GCM10010468_05220</name>
</gene>
<evidence type="ECO:0000256" key="5">
    <source>
        <dbReference type="SAM" id="MobiDB-lite"/>
    </source>
</evidence>
<evidence type="ECO:0000256" key="1">
    <source>
        <dbReference type="ARBA" id="ARBA00004141"/>
    </source>
</evidence>
<feature type="transmembrane region" description="Helical" evidence="6">
    <location>
        <begin position="47"/>
        <end position="68"/>
    </location>
</feature>
<evidence type="ECO:0008006" key="9">
    <source>
        <dbReference type="Google" id="ProtNLM"/>
    </source>
</evidence>
<proteinExistence type="predicted"/>
<dbReference type="PANTHER" id="PTHR40761">
    <property type="entry name" value="CONSERVED INTEGRAL MEMBRANE ALANINE VALINE AND LEUCINE RICH PROTEIN-RELATED"/>
    <property type="match status" value="1"/>
</dbReference>
<sequence length="312" mass="33333">MGSAFAALLGTSVYYLAFLMFRHAALRMPPLRGSRPFRAAGYMLTDWIWMLGGVMLFVGLAYEVIAFAELPLSVAQPIFALSLVFLLAYATSFLGERLSRREWASVALFGAATVLVGLSSGRDPARLPSASTPPVFELALVTIPPIMVAGLVWLVGDRTSGGRHARPLAGVAYGIGAGVCAGVAEAGVRGIAAVWIADGTVEAVIRSPYPYLTLLMAGISLLQVQIALQRCRISIVATIITVIGRTMLVVTSTVLFDDTWPDRPVPLALRLTGFSLAILAIVLFPRHEHPHSAIPYAPRRRKGPAATARRAA</sequence>
<evidence type="ECO:0000313" key="8">
    <source>
        <dbReference type="Proteomes" id="UP001501237"/>
    </source>
</evidence>
<accession>A0ABP6PXX7</accession>
<feature type="transmembrane region" description="Helical" evidence="6">
    <location>
        <begin position="168"/>
        <end position="197"/>
    </location>
</feature>
<organism evidence="7 8">
    <name type="scientific">Actinocorallia longicatena</name>
    <dbReference type="NCBI Taxonomy" id="111803"/>
    <lineage>
        <taxon>Bacteria</taxon>
        <taxon>Bacillati</taxon>
        <taxon>Actinomycetota</taxon>
        <taxon>Actinomycetes</taxon>
        <taxon>Streptosporangiales</taxon>
        <taxon>Thermomonosporaceae</taxon>
        <taxon>Actinocorallia</taxon>
    </lineage>
</organism>
<dbReference type="Gene3D" id="1.10.3730.20">
    <property type="match status" value="1"/>
</dbReference>
<feature type="transmembrane region" description="Helical" evidence="6">
    <location>
        <begin position="74"/>
        <end position="95"/>
    </location>
</feature>
<evidence type="ECO:0000256" key="2">
    <source>
        <dbReference type="ARBA" id="ARBA00022692"/>
    </source>
</evidence>
<feature type="transmembrane region" description="Helical" evidence="6">
    <location>
        <begin position="209"/>
        <end position="228"/>
    </location>
</feature>
<evidence type="ECO:0000313" key="7">
    <source>
        <dbReference type="EMBL" id="GAA3195132.1"/>
    </source>
</evidence>
<evidence type="ECO:0000256" key="4">
    <source>
        <dbReference type="ARBA" id="ARBA00023136"/>
    </source>
</evidence>